<dbReference type="InterPro" id="IPR001811">
    <property type="entry name" value="Chemokine_IL8-like_dom"/>
</dbReference>
<evidence type="ECO:0000256" key="6">
    <source>
        <dbReference type="ARBA" id="ARBA00023157"/>
    </source>
</evidence>
<evidence type="ECO:0000259" key="10">
    <source>
        <dbReference type="SMART" id="SM00199"/>
    </source>
</evidence>
<dbReference type="GO" id="GO:0006955">
    <property type="term" value="P:immune response"/>
    <property type="evidence" value="ECO:0007669"/>
    <property type="project" value="InterPro"/>
</dbReference>
<comment type="caution">
    <text evidence="11">The sequence shown here is derived from an EMBL/GenBank/DDBJ whole genome shotgun (WGS) entry which is preliminary data.</text>
</comment>
<dbReference type="InterPro" id="IPR036048">
    <property type="entry name" value="Interleukin_8-like_sf"/>
</dbReference>
<dbReference type="GO" id="GO:0008009">
    <property type="term" value="F:chemokine activity"/>
    <property type="evidence" value="ECO:0007669"/>
    <property type="project" value="InterPro"/>
</dbReference>
<evidence type="ECO:0000256" key="3">
    <source>
        <dbReference type="ARBA" id="ARBA00022514"/>
    </source>
</evidence>
<dbReference type="InterPro" id="IPR000827">
    <property type="entry name" value="Chemokine_CC_CS"/>
</dbReference>
<feature type="signal peptide" evidence="9">
    <location>
        <begin position="1"/>
        <end position="19"/>
    </location>
</feature>
<keyword evidence="6" id="KW-1015">Disulfide bond</keyword>
<keyword evidence="3 9" id="KW-0202">Cytokine</keyword>
<comment type="function">
    <text evidence="7">Monokine with inflammatory and chemokinetic properties. Binds to CCR1, CCR4 and CCR5. One of the major HIV-suppressive factors produced by CD8+ T-cells. Recombinant MIP-1-alpha induces a dose-dependent inhibition of different strains of HIV-1, HIV-2, and simian immunodeficiency virus (SIV).</text>
</comment>
<accession>A0A7J6B3Q8</accession>
<protein>
    <recommendedName>
        <fullName evidence="9">C-C motif chemokine</fullName>
    </recommendedName>
</protein>
<evidence type="ECO:0000256" key="1">
    <source>
        <dbReference type="ARBA" id="ARBA00004613"/>
    </source>
</evidence>
<keyword evidence="5 9" id="KW-0732">Signal</keyword>
<dbReference type="AlphaFoldDB" id="A0A7J6B3Q8"/>
<dbReference type="GO" id="GO:0005615">
    <property type="term" value="C:extracellular space"/>
    <property type="evidence" value="ECO:0007669"/>
    <property type="project" value="UniProtKB-KW"/>
</dbReference>
<evidence type="ECO:0000256" key="5">
    <source>
        <dbReference type="ARBA" id="ARBA00022729"/>
    </source>
</evidence>
<organism evidence="11 12">
    <name type="scientific">Ameiurus melas</name>
    <name type="common">Black bullhead</name>
    <name type="synonym">Silurus melas</name>
    <dbReference type="NCBI Taxonomy" id="219545"/>
    <lineage>
        <taxon>Eukaryota</taxon>
        <taxon>Metazoa</taxon>
        <taxon>Chordata</taxon>
        <taxon>Craniata</taxon>
        <taxon>Vertebrata</taxon>
        <taxon>Euteleostomi</taxon>
        <taxon>Actinopterygii</taxon>
        <taxon>Neopterygii</taxon>
        <taxon>Teleostei</taxon>
        <taxon>Ostariophysi</taxon>
        <taxon>Siluriformes</taxon>
        <taxon>Ictaluridae</taxon>
        <taxon>Ameiurus</taxon>
    </lineage>
</organism>
<comment type="similarity">
    <text evidence="2 9">Belongs to the intercrine beta (chemokine CC) family.</text>
</comment>
<comment type="subcellular location">
    <subcellularLocation>
        <location evidence="1 9">Secreted</location>
    </subcellularLocation>
</comment>
<keyword evidence="12" id="KW-1185">Reference proteome</keyword>
<dbReference type="Proteomes" id="UP000593565">
    <property type="component" value="Unassembled WGS sequence"/>
</dbReference>
<dbReference type="PROSITE" id="PS00472">
    <property type="entry name" value="SMALL_CYTOKINES_CC"/>
    <property type="match status" value="1"/>
</dbReference>
<dbReference type="PANTHER" id="PTHR12015">
    <property type="entry name" value="SMALL INDUCIBLE CYTOKINE A"/>
    <property type="match status" value="1"/>
</dbReference>
<dbReference type="Pfam" id="PF00048">
    <property type="entry name" value="IL8"/>
    <property type="match status" value="1"/>
</dbReference>
<dbReference type="CDD" id="cd00272">
    <property type="entry name" value="Chemokine_CC"/>
    <property type="match status" value="1"/>
</dbReference>
<evidence type="ECO:0000256" key="8">
    <source>
        <dbReference type="ARBA" id="ARBA00046726"/>
    </source>
</evidence>
<dbReference type="InterPro" id="IPR039809">
    <property type="entry name" value="Chemokine_b/g/d"/>
</dbReference>
<dbReference type="SUPFAM" id="SSF54117">
    <property type="entry name" value="Interleukin 8-like chemokines"/>
    <property type="match status" value="1"/>
</dbReference>
<comment type="subunit">
    <text evidence="8">Self-associates. Also heterodimer of MIP-1-alpha(4-69) and MIP-1-beta(3-69). Interacts with CCR1.</text>
</comment>
<sequence>MISHFLLLVLACLPSFTMAQNAIGSSECCFTFAQISIPAAVIKSYSVTRPDCAYSGVIFILFNGRRICASPSLVQVQRAMQKNRPTPV</sequence>
<name>A0A7J6B3Q8_AMEME</name>
<evidence type="ECO:0000256" key="2">
    <source>
        <dbReference type="ARBA" id="ARBA00010868"/>
    </source>
</evidence>
<dbReference type="EMBL" id="JAAGNN010000005">
    <property type="protein sequence ID" value="KAF4088701.1"/>
    <property type="molecule type" value="Genomic_DNA"/>
</dbReference>
<keyword evidence="4 9" id="KW-0964">Secreted</keyword>
<evidence type="ECO:0000256" key="4">
    <source>
        <dbReference type="ARBA" id="ARBA00022525"/>
    </source>
</evidence>
<evidence type="ECO:0000256" key="9">
    <source>
        <dbReference type="RuleBase" id="RU361150"/>
    </source>
</evidence>
<keyword evidence="9" id="KW-0145">Chemotaxis</keyword>
<evidence type="ECO:0000256" key="7">
    <source>
        <dbReference type="ARBA" id="ARBA00044740"/>
    </source>
</evidence>
<evidence type="ECO:0000313" key="11">
    <source>
        <dbReference type="EMBL" id="KAF4088701.1"/>
    </source>
</evidence>
<gene>
    <name evidence="11" type="ORF">AMELA_G00057760</name>
</gene>
<evidence type="ECO:0000313" key="12">
    <source>
        <dbReference type="Proteomes" id="UP000593565"/>
    </source>
</evidence>
<dbReference type="SMART" id="SM00199">
    <property type="entry name" value="SCY"/>
    <property type="match status" value="1"/>
</dbReference>
<proteinExistence type="inferred from homology"/>
<dbReference type="Gene3D" id="2.40.50.40">
    <property type="match status" value="1"/>
</dbReference>
<reference evidence="11 12" key="1">
    <citation type="submission" date="2020-02" db="EMBL/GenBank/DDBJ databases">
        <title>A chromosome-scale genome assembly of the black bullhead catfish (Ameiurus melas).</title>
        <authorList>
            <person name="Wen M."/>
            <person name="Zham M."/>
            <person name="Cabau C."/>
            <person name="Klopp C."/>
            <person name="Donnadieu C."/>
            <person name="Roques C."/>
            <person name="Bouchez O."/>
            <person name="Lampietro C."/>
            <person name="Jouanno E."/>
            <person name="Herpin A."/>
            <person name="Louis A."/>
            <person name="Berthelot C."/>
            <person name="Parey E."/>
            <person name="Roest-Crollius H."/>
            <person name="Braasch I."/>
            <person name="Postlethwait J."/>
            <person name="Robinson-Rechavi M."/>
            <person name="Echchiki A."/>
            <person name="Begum T."/>
            <person name="Montfort J."/>
            <person name="Schartl M."/>
            <person name="Bobe J."/>
            <person name="Guiguen Y."/>
        </authorList>
    </citation>
    <scope>NUCLEOTIDE SEQUENCE [LARGE SCALE GENOMIC DNA]</scope>
    <source>
        <strain evidence="11">M_S1</strain>
        <tissue evidence="11">Blood</tissue>
    </source>
</reference>
<dbReference type="PANTHER" id="PTHR12015:SF183">
    <property type="entry name" value="C-C MOTIF CHEMOKINE 3"/>
    <property type="match status" value="1"/>
</dbReference>
<feature type="domain" description="Chemokine interleukin-8-like" evidence="10">
    <location>
        <begin position="25"/>
        <end position="83"/>
    </location>
</feature>
<feature type="chain" id="PRO_5029945661" description="C-C motif chemokine" evidence="9">
    <location>
        <begin position="20"/>
        <end position="88"/>
    </location>
</feature>